<dbReference type="PROSITE" id="PS50812">
    <property type="entry name" value="PWWP"/>
    <property type="match status" value="1"/>
</dbReference>
<dbReference type="GO" id="GO:0003677">
    <property type="term" value="F:DNA binding"/>
    <property type="evidence" value="ECO:0007669"/>
    <property type="project" value="TreeGrafter"/>
</dbReference>
<evidence type="ECO:0000256" key="5">
    <source>
        <dbReference type="ARBA" id="ARBA00034140"/>
    </source>
</evidence>
<dbReference type="Gene3D" id="3.40.50.720">
    <property type="entry name" value="NAD(P)-binding Rossmann-like Domain"/>
    <property type="match status" value="1"/>
</dbReference>
<dbReference type="GO" id="GO:0051287">
    <property type="term" value="F:NAD binding"/>
    <property type="evidence" value="ECO:0007669"/>
    <property type="project" value="InterPro"/>
</dbReference>
<keyword evidence="9" id="KW-1185">Reference proteome</keyword>
<feature type="region of interest" description="Disordered" evidence="6">
    <location>
        <begin position="327"/>
        <end position="353"/>
    </location>
</feature>
<dbReference type="GO" id="GO:0031491">
    <property type="term" value="F:nucleosome binding"/>
    <property type="evidence" value="ECO:0007669"/>
    <property type="project" value="TreeGrafter"/>
</dbReference>
<protein>
    <recommendedName>
        <fullName evidence="5">Cytokine-like nuclear factor N-PAC</fullName>
    </recommendedName>
    <alternativeName>
        <fullName evidence="4">Glyoxylate reductase 1 homolog</fullName>
    </alternativeName>
</protein>
<dbReference type="InterPro" id="IPR008927">
    <property type="entry name" value="6-PGluconate_DH-like_C_sf"/>
</dbReference>
<evidence type="ECO:0000256" key="1">
    <source>
        <dbReference type="ARBA" id="ARBA00004286"/>
    </source>
</evidence>
<evidence type="ECO:0000259" key="7">
    <source>
        <dbReference type="PROSITE" id="PS50812"/>
    </source>
</evidence>
<dbReference type="SUPFAM" id="SSF48179">
    <property type="entry name" value="6-phosphogluconate dehydrogenase C-terminal domain-like"/>
    <property type="match status" value="1"/>
</dbReference>
<comment type="caution">
    <text evidence="8">The sequence shown here is derived from an EMBL/GenBank/DDBJ whole genome shotgun (WGS) entry which is preliminary data.</text>
</comment>
<evidence type="ECO:0000256" key="3">
    <source>
        <dbReference type="ARBA" id="ARBA00022454"/>
    </source>
</evidence>
<dbReference type="AlphaFoldDB" id="A0A8X6L0G9"/>
<evidence type="ECO:0000256" key="2">
    <source>
        <dbReference type="ARBA" id="ARBA00007598"/>
    </source>
</evidence>
<dbReference type="InterPro" id="IPR036291">
    <property type="entry name" value="NAD(P)-bd_dom_sf"/>
</dbReference>
<dbReference type="GO" id="GO:0050661">
    <property type="term" value="F:NADP binding"/>
    <property type="evidence" value="ECO:0007669"/>
    <property type="project" value="InterPro"/>
</dbReference>
<dbReference type="OrthoDB" id="6493824at2759"/>
<organism evidence="8 9">
    <name type="scientific">Trichonephila clavata</name>
    <name type="common">Joro spider</name>
    <name type="synonym">Nephila clavata</name>
    <dbReference type="NCBI Taxonomy" id="2740835"/>
    <lineage>
        <taxon>Eukaryota</taxon>
        <taxon>Metazoa</taxon>
        <taxon>Ecdysozoa</taxon>
        <taxon>Arthropoda</taxon>
        <taxon>Chelicerata</taxon>
        <taxon>Arachnida</taxon>
        <taxon>Araneae</taxon>
        <taxon>Araneomorphae</taxon>
        <taxon>Entelegynae</taxon>
        <taxon>Araneoidea</taxon>
        <taxon>Nephilidae</taxon>
        <taxon>Trichonephila</taxon>
    </lineage>
</organism>
<dbReference type="SMART" id="SM00293">
    <property type="entry name" value="PWWP"/>
    <property type="match status" value="1"/>
</dbReference>
<dbReference type="InterPro" id="IPR013328">
    <property type="entry name" value="6PGD_dom2"/>
</dbReference>
<dbReference type="Pfam" id="PF03446">
    <property type="entry name" value="NAD_binding_2"/>
    <property type="match status" value="1"/>
</dbReference>
<dbReference type="Gene3D" id="2.30.30.140">
    <property type="match status" value="1"/>
</dbReference>
<feature type="domain" description="PWWP" evidence="7">
    <location>
        <begin position="32"/>
        <end position="104"/>
    </location>
</feature>
<feature type="non-terminal residue" evidence="8">
    <location>
        <position position="835"/>
    </location>
</feature>
<dbReference type="GO" id="GO:0000785">
    <property type="term" value="C:chromatin"/>
    <property type="evidence" value="ECO:0007669"/>
    <property type="project" value="TreeGrafter"/>
</dbReference>
<dbReference type="GO" id="GO:0140673">
    <property type="term" value="P:transcription elongation-coupled chromatin remodeling"/>
    <property type="evidence" value="ECO:0007669"/>
    <property type="project" value="TreeGrafter"/>
</dbReference>
<dbReference type="InterPro" id="IPR029154">
    <property type="entry name" value="HIBADH-like_NADP-bd"/>
</dbReference>
<dbReference type="EMBL" id="BMAO01003622">
    <property type="protein sequence ID" value="GFQ89103.1"/>
    <property type="molecule type" value="Genomic_DNA"/>
</dbReference>
<dbReference type="InterPro" id="IPR051265">
    <property type="entry name" value="HIBADH-related_NP60_sf"/>
</dbReference>
<dbReference type="InterPro" id="IPR000313">
    <property type="entry name" value="PWWP_dom"/>
</dbReference>
<evidence type="ECO:0000256" key="6">
    <source>
        <dbReference type="SAM" id="MobiDB-lite"/>
    </source>
</evidence>
<comment type="similarity">
    <text evidence="2">Belongs to the HIBADH-related family. NP60 subfamily.</text>
</comment>
<dbReference type="Proteomes" id="UP000887116">
    <property type="component" value="Unassembled WGS sequence"/>
</dbReference>
<keyword evidence="3" id="KW-0158">Chromosome</keyword>
<evidence type="ECO:0000256" key="4">
    <source>
        <dbReference type="ARBA" id="ARBA00030287"/>
    </source>
</evidence>
<dbReference type="InterPro" id="IPR006115">
    <property type="entry name" value="6PGDH_NADP-bd"/>
</dbReference>
<dbReference type="Gene3D" id="1.10.1040.10">
    <property type="entry name" value="N-(1-d-carboxylethyl)-l-norvaline Dehydrogenase, domain 2"/>
    <property type="match status" value="1"/>
</dbReference>
<name>A0A8X6L0G9_TRICU</name>
<dbReference type="Pfam" id="PF00855">
    <property type="entry name" value="PWWP"/>
    <property type="match status" value="1"/>
</dbReference>
<proteinExistence type="inferred from homology"/>
<gene>
    <name evidence="8" type="primary">AGAP009949</name>
    <name evidence="8" type="ORF">TNCT_517081</name>
</gene>
<comment type="subcellular location">
    <subcellularLocation>
        <location evidence="1">Chromosome</location>
    </subcellularLocation>
</comment>
<dbReference type="PANTHER" id="PTHR43580:SF2">
    <property type="entry name" value="CYTOKINE-LIKE NUCLEAR FACTOR N-PAC"/>
    <property type="match status" value="1"/>
</dbReference>
<dbReference type="PANTHER" id="PTHR43580">
    <property type="entry name" value="OXIDOREDUCTASE GLYR1-RELATED"/>
    <property type="match status" value="1"/>
</dbReference>
<evidence type="ECO:0000313" key="8">
    <source>
        <dbReference type="EMBL" id="GFQ89103.1"/>
    </source>
</evidence>
<dbReference type="Pfam" id="PF14833">
    <property type="entry name" value="NAD_binding_11"/>
    <property type="match status" value="1"/>
</dbReference>
<accession>A0A8X6L0G9</accession>
<dbReference type="SUPFAM" id="SSF51735">
    <property type="entry name" value="NAD(P)-binding Rossmann-fold domains"/>
    <property type="match status" value="1"/>
</dbReference>
<sequence>LVFFLFAFHKNFLGRSKTKYNFKMVANKDFEIGDLVWAKMKNFPFWPARITLPPTVLDKGFCSAKGLQKKKSSTPRKAQHYVFFFGTNDYAWILDENIVPHSVEMLCKVSKKKSTSYVKAIDEIIAAGSVSVPNLKLVKKELFENDASTKNSIDEVVESTKKIKVENTEEPNKVDETAERFLDVWNTEKITKTETVKDDKLLKESSAIDFVKRGTRLGQKIKVEETEECVEAEETVNKFTDVWNTEAIPKTQAIKDHKVLKKSAVDFSKKSTKPRQKIKYVNTKEPVENIESANKFTAISNPEKNTMTRGIKNDKLVKKYPVVHFVKKNTTPKQRSKSKKTKEPAQDDKSTKNFIGVRDLKKTAKIPSIKNDKLRKKSPVDFVKKSTTPKQKIKCDKTKKFVEDDKSPKKISAVKSREKTTKFPSLTDDKLLKKSTFRSVKKGRTPKEKITCEKTKKLPQKRNLTEEACDEKFSPVRKLPRKVDDNSASIFNTPCNTYNPVGLFRPLDNPSMFGQKYVEPSPVPVLDMSRANPIVKRKNIRATSKKIGFIGLGTMGQRIVKNLLESGHDVSIWNRTPEKCTQFVQAGAHQFLNPCDIVLNCDIIFSCIAGPEATKSVFFGNKGILQELQKCRSGTKGFVVLSAMDPETSQAIAAAVFAAGGDYLEAPISGSISNAEEGSLLITVAGNREFFNDCVTCFFAISKHAYHLNCEIGSASILNIATSMVKSTAAVALAEGMSLVERMNLSKNSFKKVIGFSSVTCRLFGEKGQAMATNNFTTDHSLKYQQSNLRMMLELSNKYTQPVVMASAANEVYKKAKRLQYSNHDMSAVYFGTKP</sequence>
<dbReference type="SUPFAM" id="SSF63748">
    <property type="entry name" value="Tudor/PWWP/MBT"/>
    <property type="match status" value="1"/>
</dbReference>
<feature type="compositionally biased region" description="Basic and acidic residues" evidence="6">
    <location>
        <begin position="341"/>
        <end position="351"/>
    </location>
</feature>
<evidence type="ECO:0000313" key="9">
    <source>
        <dbReference type="Proteomes" id="UP000887116"/>
    </source>
</evidence>
<reference evidence="8" key="1">
    <citation type="submission" date="2020-07" db="EMBL/GenBank/DDBJ databases">
        <title>Multicomponent nature underlies the extraordinary mechanical properties of spider dragline silk.</title>
        <authorList>
            <person name="Kono N."/>
            <person name="Nakamura H."/>
            <person name="Mori M."/>
            <person name="Yoshida Y."/>
            <person name="Ohtoshi R."/>
            <person name="Malay A.D."/>
            <person name="Moran D.A.P."/>
            <person name="Tomita M."/>
            <person name="Numata K."/>
            <person name="Arakawa K."/>
        </authorList>
    </citation>
    <scope>NUCLEOTIDE SEQUENCE</scope>
</reference>